<name>A0A1V4IFK8_9CLOT</name>
<dbReference type="RefSeq" id="WP_079441419.1">
    <property type="nucleotide sequence ID" value="NZ_MZGT01000062.1"/>
</dbReference>
<protein>
    <submittedName>
        <fullName evidence="2">Uncharacterized protein</fullName>
    </submittedName>
</protein>
<reference evidence="2 3" key="1">
    <citation type="submission" date="2017-03" db="EMBL/GenBank/DDBJ databases">
        <title>Genome sequence of Clostridium chromiireducens DSM 23318.</title>
        <authorList>
            <person name="Poehlein A."/>
            <person name="Daniel R."/>
        </authorList>
    </citation>
    <scope>NUCLEOTIDE SEQUENCE [LARGE SCALE GENOMIC DNA]</scope>
    <source>
        <strain evidence="2 3">DSM 23318</strain>
    </source>
</reference>
<feature type="transmembrane region" description="Helical" evidence="1">
    <location>
        <begin position="7"/>
        <end position="24"/>
    </location>
</feature>
<accession>A0A1V4IFK8</accession>
<evidence type="ECO:0000256" key="1">
    <source>
        <dbReference type="SAM" id="Phobius"/>
    </source>
</evidence>
<keyword evidence="1" id="KW-0812">Transmembrane</keyword>
<dbReference type="AlphaFoldDB" id="A0A1V4IFK8"/>
<dbReference type="OrthoDB" id="2084342at2"/>
<comment type="caution">
    <text evidence="2">The sequence shown here is derived from an EMBL/GenBank/DDBJ whole genome shotgun (WGS) entry which is preliminary data.</text>
</comment>
<keyword evidence="3" id="KW-1185">Reference proteome</keyword>
<sequence length="111" mass="12873">MKKTLGAFILGFGIISLLIIAMNYTGHDDKCILLIGLNPILDEIVYIEPFRTWLDSGIVMRYYLGNPTTLNMYLAHILTFLFYGFIFGLIKYGIEKVTYFIYDLVKNKKFK</sequence>
<evidence type="ECO:0000313" key="2">
    <source>
        <dbReference type="EMBL" id="OPJ58640.1"/>
    </source>
</evidence>
<evidence type="ECO:0000313" key="3">
    <source>
        <dbReference type="Proteomes" id="UP000191056"/>
    </source>
</evidence>
<dbReference type="EMBL" id="MZGT01000062">
    <property type="protein sequence ID" value="OPJ58640.1"/>
    <property type="molecule type" value="Genomic_DNA"/>
</dbReference>
<proteinExistence type="predicted"/>
<keyword evidence="1" id="KW-1133">Transmembrane helix</keyword>
<organism evidence="2 3">
    <name type="scientific">Clostridium chromiireducens</name>
    <dbReference type="NCBI Taxonomy" id="225345"/>
    <lineage>
        <taxon>Bacteria</taxon>
        <taxon>Bacillati</taxon>
        <taxon>Bacillota</taxon>
        <taxon>Clostridia</taxon>
        <taxon>Eubacteriales</taxon>
        <taxon>Clostridiaceae</taxon>
        <taxon>Clostridium</taxon>
    </lineage>
</organism>
<keyword evidence="1" id="KW-0472">Membrane</keyword>
<dbReference type="Proteomes" id="UP000191056">
    <property type="component" value="Unassembled WGS sequence"/>
</dbReference>
<feature type="transmembrane region" description="Helical" evidence="1">
    <location>
        <begin position="70"/>
        <end position="90"/>
    </location>
</feature>
<gene>
    <name evidence="2" type="ORF">CLCHR_37590</name>
</gene>